<name>A0A9P4X3Z6_9HYPO</name>
<sequence>MDGDSGLEDDEGPMAFGNDRSPRYTNSASRNNINSMLPYYMRSRNMSPNDTGLRNVPQGIIFPMNNMEPPNHLLPMNGMVPGNGMLPDMYTNDIPPMNMAYMNNMTPRGMTPMDSVPLMTSASGMNRIQHKMARRAQGSPGPEMRNWES</sequence>
<proteinExistence type="predicted"/>
<reference evidence="2 3" key="1">
    <citation type="submission" date="2018-06" db="EMBL/GenBank/DDBJ databases">
        <title>Genome analysis of cellulolytic fungus Trichoderma lentiforme CFAM-422.</title>
        <authorList>
            <person name="Steindorff A.S."/>
            <person name="Formighieri E.F."/>
            <person name="Midorikawa G.E.O."/>
            <person name="Tamietti M.S."/>
            <person name="Ramos E.Z."/>
            <person name="Silva A.S."/>
            <person name="Bon E.P.S."/>
            <person name="Mendes T.D."/>
            <person name="Damaso M.C.T."/>
            <person name="Favaro L.C.L."/>
        </authorList>
    </citation>
    <scope>NUCLEOTIDE SEQUENCE [LARGE SCALE GENOMIC DNA]</scope>
    <source>
        <strain evidence="2 3">CFAM-422</strain>
    </source>
</reference>
<evidence type="ECO:0000313" key="2">
    <source>
        <dbReference type="EMBL" id="KAF3057536.1"/>
    </source>
</evidence>
<comment type="caution">
    <text evidence="2">The sequence shown here is derived from an EMBL/GenBank/DDBJ whole genome shotgun (WGS) entry which is preliminary data.</text>
</comment>
<feature type="region of interest" description="Disordered" evidence="1">
    <location>
        <begin position="1"/>
        <end position="30"/>
    </location>
</feature>
<feature type="compositionally biased region" description="Acidic residues" evidence="1">
    <location>
        <begin position="1"/>
        <end position="12"/>
    </location>
</feature>
<protein>
    <submittedName>
        <fullName evidence="2">Uncharacterized protein</fullName>
    </submittedName>
</protein>
<dbReference type="AlphaFoldDB" id="A0A9P4X3Z6"/>
<dbReference type="Proteomes" id="UP000801864">
    <property type="component" value="Unassembled WGS sequence"/>
</dbReference>
<gene>
    <name evidence="2" type="ORF">CFAM422_012388</name>
</gene>
<keyword evidence="3" id="KW-1185">Reference proteome</keyword>
<dbReference type="EMBL" id="QLNT01000029">
    <property type="protein sequence ID" value="KAF3057536.1"/>
    <property type="molecule type" value="Genomic_DNA"/>
</dbReference>
<evidence type="ECO:0000256" key="1">
    <source>
        <dbReference type="SAM" id="MobiDB-lite"/>
    </source>
</evidence>
<organism evidence="2 3">
    <name type="scientific">Trichoderma lentiforme</name>
    <dbReference type="NCBI Taxonomy" id="1567552"/>
    <lineage>
        <taxon>Eukaryota</taxon>
        <taxon>Fungi</taxon>
        <taxon>Dikarya</taxon>
        <taxon>Ascomycota</taxon>
        <taxon>Pezizomycotina</taxon>
        <taxon>Sordariomycetes</taxon>
        <taxon>Hypocreomycetidae</taxon>
        <taxon>Hypocreales</taxon>
        <taxon>Hypocreaceae</taxon>
        <taxon>Trichoderma</taxon>
    </lineage>
</organism>
<evidence type="ECO:0000313" key="3">
    <source>
        <dbReference type="Proteomes" id="UP000801864"/>
    </source>
</evidence>
<accession>A0A9P4X3Z6</accession>